<dbReference type="InterPro" id="IPR001611">
    <property type="entry name" value="Leu-rich_rpt"/>
</dbReference>
<dbReference type="GO" id="GO:0006913">
    <property type="term" value="P:nucleocytoplasmic transport"/>
    <property type="evidence" value="ECO:0007669"/>
    <property type="project" value="TreeGrafter"/>
</dbReference>
<dbReference type="GO" id="GO:0005829">
    <property type="term" value="C:cytosol"/>
    <property type="evidence" value="ECO:0007669"/>
    <property type="project" value="TreeGrafter"/>
</dbReference>
<keyword evidence="2" id="KW-0433">Leucine-rich repeat</keyword>
<dbReference type="SUPFAM" id="SSF52047">
    <property type="entry name" value="RNI-like"/>
    <property type="match status" value="1"/>
</dbReference>
<dbReference type="AlphaFoldDB" id="A0A9N8E5F5"/>
<dbReference type="GO" id="GO:0048471">
    <property type="term" value="C:perinuclear region of cytoplasm"/>
    <property type="evidence" value="ECO:0007669"/>
    <property type="project" value="TreeGrafter"/>
</dbReference>
<dbReference type="Gene3D" id="3.80.10.10">
    <property type="entry name" value="Ribonuclease Inhibitor"/>
    <property type="match status" value="2"/>
</dbReference>
<dbReference type="InterPro" id="IPR027038">
    <property type="entry name" value="RanGap"/>
</dbReference>
<dbReference type="Proteomes" id="UP001153069">
    <property type="component" value="Unassembled WGS sequence"/>
</dbReference>
<evidence type="ECO:0000313" key="5">
    <source>
        <dbReference type="Proteomes" id="UP001153069"/>
    </source>
</evidence>
<keyword evidence="1" id="KW-0343">GTPase activation</keyword>
<protein>
    <submittedName>
        <fullName evidence="4">NLR family, CARD domain containing 3</fullName>
    </submittedName>
</protein>
<evidence type="ECO:0000256" key="3">
    <source>
        <dbReference type="ARBA" id="ARBA00022737"/>
    </source>
</evidence>
<gene>
    <name evidence="4" type="ORF">SEMRO_560_G166690.1</name>
</gene>
<organism evidence="4 5">
    <name type="scientific">Seminavis robusta</name>
    <dbReference type="NCBI Taxonomy" id="568900"/>
    <lineage>
        <taxon>Eukaryota</taxon>
        <taxon>Sar</taxon>
        <taxon>Stramenopiles</taxon>
        <taxon>Ochrophyta</taxon>
        <taxon>Bacillariophyta</taxon>
        <taxon>Bacillariophyceae</taxon>
        <taxon>Bacillariophycidae</taxon>
        <taxon>Naviculales</taxon>
        <taxon>Naviculaceae</taxon>
        <taxon>Seminavis</taxon>
    </lineage>
</organism>
<dbReference type="SMART" id="SM00368">
    <property type="entry name" value="LRR_RI"/>
    <property type="match status" value="6"/>
</dbReference>
<dbReference type="InterPro" id="IPR032675">
    <property type="entry name" value="LRR_dom_sf"/>
</dbReference>
<reference evidence="4" key="1">
    <citation type="submission" date="2020-06" db="EMBL/GenBank/DDBJ databases">
        <authorList>
            <consortium name="Plant Systems Biology data submission"/>
        </authorList>
    </citation>
    <scope>NUCLEOTIDE SEQUENCE</scope>
    <source>
        <strain evidence="4">D6</strain>
    </source>
</reference>
<dbReference type="GO" id="GO:0031267">
    <property type="term" value="F:small GTPase binding"/>
    <property type="evidence" value="ECO:0007669"/>
    <property type="project" value="TreeGrafter"/>
</dbReference>
<name>A0A9N8E5F5_9STRA</name>
<keyword evidence="5" id="KW-1185">Reference proteome</keyword>
<dbReference type="Pfam" id="PF13516">
    <property type="entry name" value="LRR_6"/>
    <property type="match status" value="4"/>
</dbReference>
<evidence type="ECO:0000256" key="2">
    <source>
        <dbReference type="ARBA" id="ARBA00022614"/>
    </source>
</evidence>
<keyword evidence="3" id="KW-0677">Repeat</keyword>
<dbReference type="GO" id="GO:0005096">
    <property type="term" value="F:GTPase activator activity"/>
    <property type="evidence" value="ECO:0007669"/>
    <property type="project" value="UniProtKB-KW"/>
</dbReference>
<evidence type="ECO:0000256" key="1">
    <source>
        <dbReference type="ARBA" id="ARBA00022468"/>
    </source>
</evidence>
<evidence type="ECO:0000313" key="4">
    <source>
        <dbReference type="EMBL" id="CAB9512896.1"/>
    </source>
</evidence>
<proteinExistence type="predicted"/>
<comment type="caution">
    <text evidence="4">The sequence shown here is derived from an EMBL/GenBank/DDBJ whole genome shotgun (WGS) entry which is preliminary data.</text>
</comment>
<dbReference type="PANTHER" id="PTHR24113:SF12">
    <property type="entry name" value="RAN GTPASE-ACTIVATING PROTEIN 1"/>
    <property type="match status" value="1"/>
</dbReference>
<dbReference type="OrthoDB" id="188902at2759"/>
<sequence length="534" mass="58008">MSTTLTLSDSSVLSQFLSLRDENSFELGLEGGCPKENVNELTRALMIHCNQDNVPKITALFVHKSFSKALSEDDLIQLFNCLPDLDELSLSSVTMSVKALVVLVAQAKHLKKIRLDRIVLLCQRAETTGVTARLCKALSALTGLHSFHLSLGSDSTGIDRRVIPLFAGENTDLDVLVRAISSLENLRSVYLGRDGRNQQSNLLPRAFAALVQTTESVTIRNMAISPAHVRQLRSQSLQSLNLIQTDLRDDGALALSRCIAEGLLPFLNKLYVAGNAMTDEGAVAIVKAIQSNPVRRKLEVLDLHDNFLMSTTGAAVSVLLGSNCGCGLTFLDLSCNPGLGDHGGVAVASALADNCTLEQLCLFGCGLGNQTCKAIAASLSRNRTLKRLNLYDNQYIGEQGVLALVECLQDQAFYLERLEIKTSQLVSRTADSEGKHPKSTLDFFLRLNREFKRGEALFKSEADYLKGPVAKASELDLSSLFYLLSARPTLFSPPASRTRQAIVHLHKLCHPVALPLSQKGTSSVAAKVFCNPQA</sequence>
<dbReference type="EMBL" id="CAICTM010000559">
    <property type="protein sequence ID" value="CAB9512896.1"/>
    <property type="molecule type" value="Genomic_DNA"/>
</dbReference>
<dbReference type="GO" id="GO:0005634">
    <property type="term" value="C:nucleus"/>
    <property type="evidence" value="ECO:0007669"/>
    <property type="project" value="TreeGrafter"/>
</dbReference>
<dbReference type="PANTHER" id="PTHR24113">
    <property type="entry name" value="RAN GTPASE-ACTIVATING PROTEIN 1"/>
    <property type="match status" value="1"/>
</dbReference>
<accession>A0A9N8E5F5</accession>